<dbReference type="Proteomes" id="UP000038010">
    <property type="component" value="Unassembled WGS sequence"/>
</dbReference>
<keyword evidence="9" id="KW-0007">Acetylation</keyword>
<dbReference type="FunFam" id="3.30.60.60:FF:000001">
    <property type="entry name" value="Histone acetyltransferase"/>
    <property type="match status" value="1"/>
</dbReference>
<dbReference type="GO" id="GO:0006357">
    <property type="term" value="P:regulation of transcription by RNA polymerase II"/>
    <property type="evidence" value="ECO:0007669"/>
    <property type="project" value="TreeGrafter"/>
</dbReference>
<evidence type="ECO:0000256" key="8">
    <source>
        <dbReference type="ARBA" id="ARBA00022853"/>
    </source>
</evidence>
<evidence type="ECO:0000256" key="13">
    <source>
        <dbReference type="PROSITE-ProRule" id="PRU00146"/>
    </source>
</evidence>
<dbReference type="InterPro" id="IPR036388">
    <property type="entry name" value="WH-like_DNA-bd_sf"/>
</dbReference>
<dbReference type="InterPro" id="IPR019787">
    <property type="entry name" value="Znf_PHD-finger"/>
</dbReference>
<evidence type="ECO:0000256" key="10">
    <source>
        <dbReference type="ARBA" id="ARBA00023242"/>
    </source>
</evidence>
<dbReference type="RefSeq" id="XP_018002683.1">
    <property type="nucleotide sequence ID" value="XM_018141962.1"/>
</dbReference>
<dbReference type="Gene3D" id="3.30.60.60">
    <property type="entry name" value="N-acetyl transferase-like"/>
    <property type="match status" value="1"/>
</dbReference>
<feature type="domain" description="MYST-type HAT" evidence="17">
    <location>
        <begin position="529"/>
        <end position="804"/>
    </location>
</feature>
<feature type="compositionally biased region" description="Acidic residues" evidence="15">
    <location>
        <begin position="1055"/>
        <end position="1107"/>
    </location>
</feature>
<evidence type="ECO:0000259" key="16">
    <source>
        <dbReference type="PROSITE" id="PS50016"/>
    </source>
</evidence>
<feature type="region of interest" description="Disordered" evidence="15">
    <location>
        <begin position="464"/>
        <end position="489"/>
    </location>
</feature>
<dbReference type="SUPFAM" id="SSF51735">
    <property type="entry name" value="NAD(P)-binding Rossmann-fold domains"/>
    <property type="match status" value="1"/>
</dbReference>
<feature type="compositionally biased region" description="Basic residues" evidence="15">
    <location>
        <begin position="417"/>
        <end position="427"/>
    </location>
</feature>
<evidence type="ECO:0000256" key="1">
    <source>
        <dbReference type="ARBA" id="ARBA00004123"/>
    </source>
</evidence>
<dbReference type="Gene3D" id="3.30.40.10">
    <property type="entry name" value="Zinc/RING finger domain, C3HC4 (zinc finger)"/>
    <property type="match status" value="1"/>
</dbReference>
<organism evidence="18 19">
    <name type="scientific">Cyphellophora attinorum</name>
    <dbReference type="NCBI Taxonomy" id="1664694"/>
    <lineage>
        <taxon>Eukaryota</taxon>
        <taxon>Fungi</taxon>
        <taxon>Dikarya</taxon>
        <taxon>Ascomycota</taxon>
        <taxon>Pezizomycotina</taxon>
        <taxon>Eurotiomycetes</taxon>
        <taxon>Chaetothyriomycetidae</taxon>
        <taxon>Chaetothyriales</taxon>
        <taxon>Cyphellophoraceae</taxon>
        <taxon>Cyphellophora</taxon>
    </lineage>
</organism>
<comment type="similarity">
    <text evidence="2 14">Belongs to the MYST (SAS/MOZ) family.</text>
</comment>
<feature type="compositionally biased region" description="Acidic residues" evidence="15">
    <location>
        <begin position="156"/>
        <end position="167"/>
    </location>
</feature>
<dbReference type="EMBL" id="LFJN01000006">
    <property type="protein sequence ID" value="KPI42720.1"/>
    <property type="molecule type" value="Genomic_DNA"/>
</dbReference>
<keyword evidence="19" id="KW-1185">Reference proteome</keyword>
<dbReference type="GO" id="GO:1990467">
    <property type="term" value="C:NuA3a histone acetyltransferase complex"/>
    <property type="evidence" value="ECO:0007669"/>
    <property type="project" value="TreeGrafter"/>
</dbReference>
<dbReference type="OrthoDB" id="787137at2759"/>
<dbReference type="InterPro" id="IPR040706">
    <property type="entry name" value="Zf-MYST"/>
</dbReference>
<dbReference type="InterPro" id="IPR002347">
    <property type="entry name" value="SDR_fam"/>
</dbReference>
<dbReference type="InterPro" id="IPR001965">
    <property type="entry name" value="Znf_PHD"/>
</dbReference>
<name>A0A0N1HCY7_9EURO</name>
<evidence type="ECO:0000259" key="17">
    <source>
        <dbReference type="PROSITE" id="PS51726"/>
    </source>
</evidence>
<comment type="function">
    <text evidence="11">Catalytic component of the NuA4 histone acetyltransferase (HAT) complex which is involved in epigenetic transcriptional activation of selected genes principally by acetylation of nucleosomal histones H4, H3, H2B, H2A and H2A variant H2A.Z. Acetylates histone H4 to form H4K5ac, H4K8ac, H4K12ac and H4K16ac, histone H3 to form H3K14ac, and histone H2A to form H2AK4ac and H2AK7ac. The NuA4 complex is involved in the DNA damage response and is required for chromosome segregation. The NuA4 complex plays a direct role in repair of DNA double-strand breaks (DSBs) through homologous recombination. Recruitment to promoters depends on H3K4me. Also acetylates non-histone proteins. In addition to protein acetyltransferase, can use different acyl-CoA substrates, such as 2-hydroxyisobutanoyl-CoA (2-hydroxyisobutyryl-CoA) or (2E)-butenoyl-CoA (crotonyl-CoA), and is able to mediate protein 2-hydroxyisobutyrylation and crotonylation, respectively.</text>
</comment>
<keyword evidence="7" id="KW-0862">Zinc</keyword>
<feature type="active site" description="Proton donor/acceptor" evidence="12">
    <location>
        <position position="705"/>
    </location>
</feature>
<evidence type="ECO:0000313" key="18">
    <source>
        <dbReference type="EMBL" id="KPI42720.1"/>
    </source>
</evidence>
<sequence>MPPLVSEDPEDFTEDSLATSRADSPAKMDLMAVEDAVEARDGSSTANEVAVAAPDTMDVDRVDDSDLIAQLQRSAQEANTDMDEDDSEDVSAAAEAGHENAPNPAATQAAPDNGINDTTMHSEEGEDDAEEETKVADDPPAVEELPNASISSEADNLSENDDGESDEEAGKSEESGEEEEDDEEEGASKNENDTDDDSEEESDESGGEEDASTETDCVICAKAVETTEATSDAISTCINCGRPAHTSCIPEDDTPKAGDQGQRWRCSACMQNSESPKSVLARARASNSAPRLVRDLLPVSRGIQKPNAHSIFEQPLISDGEDGGRSLRKRRSPTQEPRTEKRRKKATVVEDGTTADATPKDRAVAHSTRSALQPARTVPLARILQHRPFHKPPPHKFILAFRLGQEAIDDILSKPPKPGRKVRKQKAPKIPPPPVYQPPIPKFPALPNGNVVFPSLFSDRDSDAKPYGGILSEQDQDTSRSLPQHRDREIFENARKEAEEERRRATEAADVEINGDYALSGKPNRTVSGPPSKIKCIQFGKFVIDTFYAAPYPEEYSHESRLFICEFCLKYLPSEFVAYRHKLKCPAKHPPGDEIYRDGSISIWEVDGRKKTEYCQCLCLMAKMFLGSKTLYYDVEPFLFYILTEFDETGYHFVGYFSKEKRPASQNNVSCILVMPIHQRKGYATFLIDFSYLLTRIEEKEGSPEKPLSDMGLTAYRAYWDLTISRHLLELGMKPFSTKKLMLLTGMTADDVIHSLERLYAFTRDPVTKTYAIRYDKKLYETIVHDFDSKKHRKLRPERLIWTPYVMGRSDQAHLDNQPMATIAPREEDIEDEDEESQAAKLGKAGTAAVSPKTTSVPLSRSPTEQEEPAATPVESVPPGPPTTDLLNTNAAADRDGIQVNGLTNGASTDAGPAPEAGESLSGYALAYRTQSIPAMRFQITPPIPASMLRNRNIKKRNATTAFGRLNALGQKSSPAAPPATRSSPRTAGGSVNGRSTRGGSEDKPSTPVRRSGRRSGLANVEMASLDGQDDDKDEDEDGSTDAEIEVAAQSTGSSEEEEGEDDGEEEEGSSSGEEDEEDDDDEEKDPDAEPDEGDASSSEEEDDDDDAVADVVELAQDASSAAEDEDDDEEDEDAPGRMMIDSCHQQHEHNMSHAHASSGANLTPSRLFDCSHIVALVTGGGTGIGEMAASGFIQGGARVIIASRKESELKKTTDRLNALGPGKCSYIVADLKDKAGCDALVAAVKKQTDRLTVLVNNTGATWGAPYDDFPESAWDKLMRLNVSSIFYMTVGLEPLLLKEASPETPGRVINIASMAGITTVDVTTGDDGGLAAPGHGTFSYGPSKAACIHLSRVQASKLAPKNINVNCICPGVFPSRMTNYGMEKFSDTLNAGQPTGRVGKPEDLAGLVIYLSTMAGAHAVGNVIELDGGATRSGWRSSKKGKKEKL</sequence>
<feature type="region of interest" description="Disordered" evidence="15">
    <location>
        <begin position="827"/>
        <end position="889"/>
    </location>
</feature>
<evidence type="ECO:0000256" key="3">
    <source>
        <dbReference type="ARBA" id="ARBA00013184"/>
    </source>
</evidence>
<feature type="compositionally biased region" description="Acidic residues" evidence="15">
    <location>
        <begin position="828"/>
        <end position="837"/>
    </location>
</feature>
<dbReference type="SUPFAM" id="SSF57903">
    <property type="entry name" value="FYVE/PHD zinc finger"/>
    <property type="match status" value="1"/>
</dbReference>
<feature type="compositionally biased region" description="Acidic residues" evidence="15">
    <location>
        <begin position="1028"/>
        <end position="1045"/>
    </location>
</feature>
<feature type="region of interest" description="Disordered" evidence="15">
    <location>
        <begin position="1118"/>
        <end position="1137"/>
    </location>
</feature>
<dbReference type="Pfam" id="PF00106">
    <property type="entry name" value="adh_short"/>
    <property type="match status" value="1"/>
</dbReference>
<evidence type="ECO:0000256" key="7">
    <source>
        <dbReference type="ARBA" id="ARBA00022833"/>
    </source>
</evidence>
<feature type="domain" description="PHD-type" evidence="16">
    <location>
        <begin position="214"/>
        <end position="272"/>
    </location>
</feature>
<evidence type="ECO:0000256" key="14">
    <source>
        <dbReference type="RuleBase" id="RU361211"/>
    </source>
</evidence>
<dbReference type="InterPro" id="IPR013083">
    <property type="entry name" value="Znf_RING/FYVE/PHD"/>
</dbReference>
<dbReference type="EC" id="2.3.1.48" evidence="3 14"/>
<dbReference type="STRING" id="1664694.A0A0N1HCY7"/>
<keyword evidence="10 14" id="KW-0539">Nucleus</keyword>
<dbReference type="Gene3D" id="3.40.630.30">
    <property type="match status" value="1"/>
</dbReference>
<dbReference type="PRINTS" id="PR00081">
    <property type="entry name" value="GDHRDH"/>
</dbReference>
<evidence type="ECO:0000313" key="19">
    <source>
        <dbReference type="Proteomes" id="UP000038010"/>
    </source>
</evidence>
<dbReference type="PANTHER" id="PTHR10615:SF161">
    <property type="entry name" value="HISTONE ACETYLTRANSFERASE KAT7"/>
    <property type="match status" value="1"/>
</dbReference>
<evidence type="ECO:0000256" key="2">
    <source>
        <dbReference type="ARBA" id="ARBA00010107"/>
    </source>
</evidence>
<feature type="region of interest" description="Disordered" evidence="15">
    <location>
        <begin position="1"/>
        <end position="215"/>
    </location>
</feature>
<feature type="region of interest" description="Disordered" evidence="15">
    <location>
        <begin position="412"/>
        <end position="435"/>
    </location>
</feature>
<comment type="caution">
    <text evidence="18">The sequence shown here is derived from an EMBL/GenBank/DDBJ whole genome shotgun (WGS) entry which is preliminary data.</text>
</comment>
<reference evidence="18 19" key="1">
    <citation type="submission" date="2015-06" db="EMBL/GenBank/DDBJ databases">
        <title>Draft genome of the ant-associated black yeast Phialophora attae CBS 131958.</title>
        <authorList>
            <person name="Moreno L.F."/>
            <person name="Stielow B.J."/>
            <person name="de Hoog S."/>
            <person name="Vicente V.A."/>
            <person name="Weiss V.A."/>
            <person name="de Vries M."/>
            <person name="Cruz L.M."/>
            <person name="Souza E.M."/>
        </authorList>
    </citation>
    <scope>NUCLEOTIDE SEQUENCE [LARGE SCALE GENOMIC DNA]</scope>
    <source>
        <strain evidence="18 19">CBS 131958</strain>
    </source>
</reference>
<dbReference type="InterPro" id="IPR036291">
    <property type="entry name" value="NAD(P)-bd_dom_sf"/>
</dbReference>
<feature type="compositionally biased region" description="Low complexity" evidence="15">
    <location>
        <begin position="973"/>
        <end position="988"/>
    </location>
</feature>
<dbReference type="GO" id="GO:0003682">
    <property type="term" value="F:chromatin binding"/>
    <property type="evidence" value="ECO:0007669"/>
    <property type="project" value="TreeGrafter"/>
</dbReference>
<feature type="region of interest" description="Disordered" evidence="15">
    <location>
        <begin position="966"/>
        <end position="1107"/>
    </location>
</feature>
<keyword evidence="5" id="KW-0479">Metal-binding</keyword>
<dbReference type="SUPFAM" id="SSF55729">
    <property type="entry name" value="Acyl-CoA N-acyltransferases (Nat)"/>
    <property type="match status" value="1"/>
</dbReference>
<dbReference type="Pfam" id="PF01853">
    <property type="entry name" value="MOZ_SAS"/>
    <property type="match status" value="1"/>
</dbReference>
<comment type="catalytic activity">
    <reaction evidence="14">
        <text>L-lysyl-[protein] + acetyl-CoA = N(6)-acetyl-L-lysyl-[protein] + CoA + H(+)</text>
        <dbReference type="Rhea" id="RHEA:45948"/>
        <dbReference type="Rhea" id="RHEA-COMP:9752"/>
        <dbReference type="Rhea" id="RHEA-COMP:10731"/>
        <dbReference type="ChEBI" id="CHEBI:15378"/>
        <dbReference type="ChEBI" id="CHEBI:29969"/>
        <dbReference type="ChEBI" id="CHEBI:57287"/>
        <dbReference type="ChEBI" id="CHEBI:57288"/>
        <dbReference type="ChEBI" id="CHEBI:61930"/>
        <dbReference type="EC" id="2.3.1.48"/>
    </reaction>
</comment>
<evidence type="ECO:0000256" key="6">
    <source>
        <dbReference type="ARBA" id="ARBA00022771"/>
    </source>
</evidence>
<gene>
    <name evidence="18" type="ORF">AB675_2024</name>
</gene>
<evidence type="ECO:0000256" key="4">
    <source>
        <dbReference type="ARBA" id="ARBA00022679"/>
    </source>
</evidence>
<accession>A0A0N1HCY7</accession>
<dbReference type="InterPro" id="IPR011011">
    <property type="entry name" value="Znf_FYVE_PHD"/>
</dbReference>
<dbReference type="PROSITE" id="PS51726">
    <property type="entry name" value="MYST_HAT"/>
    <property type="match status" value="1"/>
</dbReference>
<feature type="compositionally biased region" description="Low complexity" evidence="15">
    <location>
        <begin position="90"/>
        <end position="113"/>
    </location>
</feature>
<evidence type="ECO:0000256" key="12">
    <source>
        <dbReference type="PIRSR" id="PIRSR602717-51"/>
    </source>
</evidence>
<dbReference type="CDD" id="cd15489">
    <property type="entry name" value="PHD_SF"/>
    <property type="match status" value="1"/>
</dbReference>
<dbReference type="InterPro" id="IPR002717">
    <property type="entry name" value="HAT_MYST-type"/>
</dbReference>
<feature type="compositionally biased region" description="Acidic residues" evidence="15">
    <location>
        <begin position="80"/>
        <end position="89"/>
    </location>
</feature>
<dbReference type="GO" id="GO:0004402">
    <property type="term" value="F:histone acetyltransferase activity"/>
    <property type="evidence" value="ECO:0007669"/>
    <property type="project" value="InterPro"/>
</dbReference>
<dbReference type="GeneID" id="28733842"/>
<feature type="region of interest" description="Disordered" evidence="15">
    <location>
        <begin position="307"/>
        <end position="373"/>
    </location>
</feature>
<dbReference type="SMART" id="SM00249">
    <property type="entry name" value="PHD"/>
    <property type="match status" value="1"/>
</dbReference>
<evidence type="ECO:0000256" key="5">
    <source>
        <dbReference type="ARBA" id="ARBA00022723"/>
    </source>
</evidence>
<feature type="compositionally biased region" description="Acidic residues" evidence="15">
    <location>
        <begin position="1123"/>
        <end position="1134"/>
    </location>
</feature>
<dbReference type="VEuPathDB" id="FungiDB:AB675_2024"/>
<dbReference type="FunFam" id="3.40.630.30:FF:000001">
    <property type="entry name" value="Histone acetyltransferase"/>
    <property type="match status" value="1"/>
</dbReference>
<dbReference type="GO" id="GO:0003712">
    <property type="term" value="F:transcription coregulator activity"/>
    <property type="evidence" value="ECO:0007669"/>
    <property type="project" value="TreeGrafter"/>
</dbReference>
<comment type="subcellular location">
    <subcellularLocation>
        <location evidence="1 14">Nucleus</location>
    </subcellularLocation>
</comment>
<dbReference type="GO" id="GO:0008270">
    <property type="term" value="F:zinc ion binding"/>
    <property type="evidence" value="ECO:0007669"/>
    <property type="project" value="UniProtKB-KW"/>
</dbReference>
<keyword evidence="8" id="KW-0156">Chromatin regulator</keyword>
<dbReference type="PANTHER" id="PTHR10615">
    <property type="entry name" value="HISTONE ACETYLTRANSFERASE"/>
    <property type="match status" value="1"/>
</dbReference>
<evidence type="ECO:0000256" key="11">
    <source>
        <dbReference type="ARBA" id="ARBA00045805"/>
    </source>
</evidence>
<evidence type="ECO:0000256" key="9">
    <source>
        <dbReference type="ARBA" id="ARBA00022990"/>
    </source>
</evidence>
<keyword evidence="4 18" id="KW-0808">Transferase</keyword>
<dbReference type="InterPro" id="IPR016181">
    <property type="entry name" value="Acyl_CoA_acyltransferase"/>
</dbReference>
<dbReference type="GO" id="GO:0031507">
    <property type="term" value="P:heterochromatin formation"/>
    <property type="evidence" value="ECO:0007669"/>
    <property type="project" value="UniProtKB-ARBA"/>
</dbReference>
<proteinExistence type="inferred from homology"/>
<dbReference type="Pfam" id="PF17772">
    <property type="entry name" value="zf-MYST"/>
    <property type="match status" value="1"/>
</dbReference>
<feature type="compositionally biased region" description="Acidic residues" evidence="15">
    <location>
        <begin position="175"/>
        <end position="185"/>
    </location>
</feature>
<feature type="compositionally biased region" description="Acidic residues" evidence="15">
    <location>
        <begin position="193"/>
        <end position="213"/>
    </location>
</feature>
<dbReference type="PROSITE" id="PS50016">
    <property type="entry name" value="ZF_PHD_2"/>
    <property type="match status" value="1"/>
</dbReference>
<feature type="compositionally biased region" description="Polar residues" evidence="15">
    <location>
        <begin position="852"/>
        <end position="863"/>
    </location>
</feature>
<protein>
    <recommendedName>
        <fullName evidence="3 14">Histone acetyltransferase</fullName>
        <ecNumber evidence="3 14">2.3.1.48</ecNumber>
    </recommendedName>
</protein>
<dbReference type="Gene3D" id="3.40.50.720">
    <property type="entry name" value="NAD(P)-binding Rossmann-like Domain"/>
    <property type="match status" value="1"/>
</dbReference>
<dbReference type="Gene3D" id="1.10.10.10">
    <property type="entry name" value="Winged helix-like DNA-binding domain superfamily/Winged helix DNA-binding domain"/>
    <property type="match status" value="1"/>
</dbReference>
<keyword evidence="6 13" id="KW-0863">Zinc-finger</keyword>
<evidence type="ECO:0000256" key="15">
    <source>
        <dbReference type="SAM" id="MobiDB-lite"/>
    </source>
</evidence>
<dbReference type="InterPro" id="IPR050603">
    <property type="entry name" value="MYST_HAT"/>
</dbReference>
<dbReference type="GO" id="GO:0005634">
    <property type="term" value="C:nucleus"/>
    <property type="evidence" value="ECO:0007669"/>
    <property type="project" value="UniProtKB-SubCell"/>
</dbReference>